<comment type="caution">
    <text evidence="1">The sequence shown here is derived from an EMBL/GenBank/DDBJ whole genome shotgun (WGS) entry which is preliminary data.</text>
</comment>
<reference evidence="1 2" key="1">
    <citation type="submission" date="2022-12" db="EMBL/GenBank/DDBJ databases">
        <title>Chromosome-level genome of Tegillarca granosa.</title>
        <authorList>
            <person name="Kim J."/>
        </authorList>
    </citation>
    <scope>NUCLEOTIDE SEQUENCE [LARGE SCALE GENOMIC DNA]</scope>
    <source>
        <strain evidence="1">Teg-2019</strain>
        <tissue evidence="1">Adductor muscle</tissue>
    </source>
</reference>
<keyword evidence="2" id="KW-1185">Reference proteome</keyword>
<organism evidence="1 2">
    <name type="scientific">Tegillarca granosa</name>
    <name type="common">Malaysian cockle</name>
    <name type="synonym">Anadara granosa</name>
    <dbReference type="NCBI Taxonomy" id="220873"/>
    <lineage>
        <taxon>Eukaryota</taxon>
        <taxon>Metazoa</taxon>
        <taxon>Spiralia</taxon>
        <taxon>Lophotrochozoa</taxon>
        <taxon>Mollusca</taxon>
        <taxon>Bivalvia</taxon>
        <taxon>Autobranchia</taxon>
        <taxon>Pteriomorphia</taxon>
        <taxon>Arcoida</taxon>
        <taxon>Arcoidea</taxon>
        <taxon>Arcidae</taxon>
        <taxon>Tegillarca</taxon>
    </lineage>
</organism>
<proteinExistence type="predicted"/>
<name>A0ABQ9E8G3_TEGGR</name>
<dbReference type="Proteomes" id="UP001217089">
    <property type="component" value="Unassembled WGS sequence"/>
</dbReference>
<protein>
    <submittedName>
        <fullName evidence="1">Uncharacterized protein</fullName>
    </submittedName>
</protein>
<evidence type="ECO:0000313" key="1">
    <source>
        <dbReference type="EMBL" id="KAJ8300674.1"/>
    </source>
</evidence>
<gene>
    <name evidence="1" type="ORF">KUTeg_022193</name>
</gene>
<sequence>MQLPTFFLATNGRLLEEFYKSPSYNHTKTCDQTDIVLISSKILLKNLSLRSLLTLLIIVVDNRNKTGGHSRSRDYLEIRYEDEYLFDHSTY</sequence>
<evidence type="ECO:0000313" key="2">
    <source>
        <dbReference type="Proteomes" id="UP001217089"/>
    </source>
</evidence>
<accession>A0ABQ9E8G3</accession>
<dbReference type="EMBL" id="JARBDR010000919">
    <property type="protein sequence ID" value="KAJ8300674.1"/>
    <property type="molecule type" value="Genomic_DNA"/>
</dbReference>